<gene>
    <name evidence="4" type="primary">LOC108040612</name>
    <name evidence="2" type="synonym">108040612</name>
</gene>
<dbReference type="OrthoDB" id="7826201at2759"/>
<dbReference type="RefSeq" id="XP_016973627.1">
    <property type="nucleotide sequence ID" value="XM_017118138.1"/>
</dbReference>
<evidence type="ECO:0000313" key="2">
    <source>
        <dbReference type="EnsemblMetazoa" id="XP_016973627.1"/>
    </source>
</evidence>
<reference evidence="2" key="3">
    <citation type="submission" date="2025-05" db="UniProtKB">
        <authorList>
            <consortium name="EnsemblMetazoa"/>
        </authorList>
    </citation>
    <scope>IDENTIFICATION</scope>
</reference>
<feature type="transmembrane region" description="Helical" evidence="1">
    <location>
        <begin position="49"/>
        <end position="72"/>
    </location>
</feature>
<keyword evidence="1" id="KW-1133">Transmembrane helix</keyword>
<evidence type="ECO:0000313" key="3">
    <source>
        <dbReference type="Proteomes" id="UP001652680"/>
    </source>
</evidence>
<feature type="transmembrane region" description="Helical" evidence="1">
    <location>
        <begin position="110"/>
        <end position="133"/>
    </location>
</feature>
<dbReference type="AlphaFoldDB" id="A0A6P4E6P7"/>
<dbReference type="EnsemblMetazoa" id="XM_017118138.2">
    <property type="protein sequence ID" value="XP_016973627.1"/>
    <property type="gene ID" value="LOC108040612"/>
</dbReference>
<sequence length="145" mass="16469">MFFKRCCFCLPLNVGCMIIGGIFIAFHFGELITHTNDTIFIREVSHKSWSPIVMSPVLVFGTISSILLVYAASKQKRGFVLLWLILYIIILFVYFILAVIQLVTNKPPPIILTVQMVIIVGLVYSLMVVHAYYKYLNAVGYEDSI</sequence>
<keyword evidence="1" id="KW-0812">Transmembrane</keyword>
<proteinExistence type="predicted"/>
<accession>A0A6P4E6P7</accession>
<keyword evidence="3" id="KW-1185">Reference proteome</keyword>
<organism evidence="4">
    <name type="scientific">Drosophila rhopaloa</name>
    <name type="common">Fruit fly</name>
    <dbReference type="NCBI Taxonomy" id="1041015"/>
    <lineage>
        <taxon>Eukaryota</taxon>
        <taxon>Metazoa</taxon>
        <taxon>Ecdysozoa</taxon>
        <taxon>Arthropoda</taxon>
        <taxon>Hexapoda</taxon>
        <taxon>Insecta</taxon>
        <taxon>Pterygota</taxon>
        <taxon>Neoptera</taxon>
        <taxon>Endopterygota</taxon>
        <taxon>Diptera</taxon>
        <taxon>Brachycera</taxon>
        <taxon>Muscomorpha</taxon>
        <taxon>Ephydroidea</taxon>
        <taxon>Drosophilidae</taxon>
        <taxon>Drosophila</taxon>
        <taxon>Sophophora</taxon>
    </lineage>
</organism>
<reference evidence="4" key="2">
    <citation type="submission" date="2025-04" db="UniProtKB">
        <authorList>
            <consortium name="RefSeq"/>
        </authorList>
    </citation>
    <scope>IDENTIFICATION</scope>
</reference>
<evidence type="ECO:0000313" key="4">
    <source>
        <dbReference type="RefSeq" id="XP_016973627.1"/>
    </source>
</evidence>
<feature type="transmembrane region" description="Helical" evidence="1">
    <location>
        <begin position="79"/>
        <end position="104"/>
    </location>
</feature>
<name>A0A6P4E6P7_DRORH</name>
<dbReference type="GeneID" id="108040612"/>
<evidence type="ECO:0000256" key="1">
    <source>
        <dbReference type="SAM" id="Phobius"/>
    </source>
</evidence>
<protein>
    <submittedName>
        <fullName evidence="4">Uncharacterized protein LOC108040612</fullName>
    </submittedName>
</protein>
<reference evidence="3" key="1">
    <citation type="journal article" date="2021" name="Elife">
        <title>Highly contiguous assemblies of 101 drosophilid genomes.</title>
        <authorList>
            <person name="Kim B.Y."/>
            <person name="Wang J.R."/>
            <person name="Miller D.E."/>
            <person name="Barmina O."/>
            <person name="Delaney E."/>
            <person name="Thompson A."/>
            <person name="Comeault A.A."/>
            <person name="Peede D."/>
            <person name="D'Agostino E.R."/>
            <person name="Pelaez J."/>
            <person name="Aguilar J.M."/>
            <person name="Haji D."/>
            <person name="Matsunaga T."/>
            <person name="Armstrong E.E."/>
            <person name="Zych M."/>
            <person name="Ogawa Y."/>
            <person name="Stamenkovic-Radak M."/>
            <person name="Jelic M."/>
            <person name="Veselinovic M.S."/>
            <person name="Tanaskovic M."/>
            <person name="Eric P."/>
            <person name="Gao J.J."/>
            <person name="Katoh T.K."/>
            <person name="Toda M.J."/>
            <person name="Watabe H."/>
            <person name="Watada M."/>
            <person name="Davis J.S."/>
            <person name="Moyle L.C."/>
            <person name="Manoli G."/>
            <person name="Bertolini E."/>
            <person name="Kostal V."/>
            <person name="Hawley R.S."/>
            <person name="Takahashi A."/>
            <person name="Jones C.D."/>
            <person name="Price D.K."/>
            <person name="Whiteman N."/>
            <person name="Kopp A."/>
            <person name="Matute D.R."/>
            <person name="Petrov D.A."/>
        </authorList>
    </citation>
    <scope>NUCLEOTIDE SEQUENCE [LARGE SCALE GENOMIC DNA]</scope>
</reference>
<feature type="transmembrane region" description="Helical" evidence="1">
    <location>
        <begin position="7"/>
        <end position="29"/>
    </location>
</feature>
<keyword evidence="1" id="KW-0472">Membrane</keyword>
<dbReference type="Proteomes" id="UP001652680">
    <property type="component" value="Unassembled WGS sequence"/>
</dbReference>